<reference evidence="6 7" key="1">
    <citation type="submission" date="2017-06" db="EMBL/GenBank/DDBJ databases">
        <authorList>
            <person name="Kim H.J."/>
            <person name="Triplett B.A."/>
        </authorList>
    </citation>
    <scope>NUCLEOTIDE SEQUENCE [LARGE SCALE GENOMIC DNA]</scope>
    <source>
        <strain evidence="6">FRACA_ARgP5</strain>
    </source>
</reference>
<dbReference type="EMBL" id="FZMO01000548">
    <property type="protein sequence ID" value="SNQ51789.1"/>
    <property type="molecule type" value="Genomic_DNA"/>
</dbReference>
<dbReference type="InterPro" id="IPR005119">
    <property type="entry name" value="LysR_subst-bd"/>
</dbReference>
<proteinExistence type="inferred from homology"/>
<dbReference type="PROSITE" id="PS50931">
    <property type="entry name" value="HTH_LYSR"/>
    <property type="match status" value="1"/>
</dbReference>
<dbReference type="Pfam" id="PF00126">
    <property type="entry name" value="HTH_1"/>
    <property type="match status" value="1"/>
</dbReference>
<dbReference type="FunFam" id="1.10.10.10:FF:000001">
    <property type="entry name" value="LysR family transcriptional regulator"/>
    <property type="match status" value="1"/>
</dbReference>
<dbReference type="OrthoDB" id="79118at2"/>
<dbReference type="RefSeq" id="WP_101835952.1">
    <property type="nucleotide sequence ID" value="NZ_FZMO01000548.1"/>
</dbReference>
<evidence type="ECO:0000259" key="5">
    <source>
        <dbReference type="PROSITE" id="PS50931"/>
    </source>
</evidence>
<protein>
    <submittedName>
        <fullName evidence="6">Transcriptional regulator, LysR family</fullName>
    </submittedName>
</protein>
<sequence length="329" mass="35004">MSAVGETELFGGATADAGRSSEPSAGARVDLRLLDYFVAVAEELNFTRAARRLNVAQQSLSSAIARLETQVGFALFERSSRAVGLTEAGTRWLPHARDLLAAADQCARVARDIAAGVAATLRIGLAATAAVEITPRLLNAYARRYPDVQLVTTHHGFEDPTGGLVNRTSDVAIVRPPFTGLGPGSGLELLVVATEARFVALEAAHPLASRRSVTFDEIADLPWIDIVGSDPVWCGFWRASERRTRPPRIGARGRTLDDLLDAARSGQAVGLVPASIALAQRWPGLAFVEVTDLPGSDIALAWHSTGLPAPARDLVDLAAAFLTSEDDRR</sequence>
<dbReference type="PANTHER" id="PTHR30346:SF0">
    <property type="entry name" value="HCA OPERON TRANSCRIPTIONAL ACTIVATOR HCAR"/>
    <property type="match status" value="1"/>
</dbReference>
<dbReference type="PRINTS" id="PR00039">
    <property type="entry name" value="HTHLYSR"/>
</dbReference>
<evidence type="ECO:0000256" key="3">
    <source>
        <dbReference type="ARBA" id="ARBA00023125"/>
    </source>
</evidence>
<evidence type="ECO:0000313" key="7">
    <source>
        <dbReference type="Proteomes" id="UP000234331"/>
    </source>
</evidence>
<accession>A0A2I2L1K7</accession>
<dbReference type="InterPro" id="IPR036390">
    <property type="entry name" value="WH_DNA-bd_sf"/>
</dbReference>
<dbReference type="GO" id="GO:0003677">
    <property type="term" value="F:DNA binding"/>
    <property type="evidence" value="ECO:0007669"/>
    <property type="project" value="UniProtKB-KW"/>
</dbReference>
<keyword evidence="7" id="KW-1185">Reference proteome</keyword>
<feature type="domain" description="HTH lysR-type" evidence="5">
    <location>
        <begin position="29"/>
        <end position="86"/>
    </location>
</feature>
<evidence type="ECO:0000256" key="1">
    <source>
        <dbReference type="ARBA" id="ARBA00009437"/>
    </source>
</evidence>
<keyword evidence="4" id="KW-0804">Transcription</keyword>
<dbReference type="SUPFAM" id="SSF46785">
    <property type="entry name" value="Winged helix' DNA-binding domain"/>
    <property type="match status" value="1"/>
</dbReference>
<evidence type="ECO:0000313" key="6">
    <source>
        <dbReference type="EMBL" id="SNQ51789.1"/>
    </source>
</evidence>
<dbReference type="SUPFAM" id="SSF53850">
    <property type="entry name" value="Periplasmic binding protein-like II"/>
    <property type="match status" value="1"/>
</dbReference>
<dbReference type="InterPro" id="IPR000847">
    <property type="entry name" value="LysR_HTH_N"/>
</dbReference>
<comment type="similarity">
    <text evidence="1">Belongs to the LysR transcriptional regulatory family.</text>
</comment>
<dbReference type="Proteomes" id="UP000234331">
    <property type="component" value="Unassembled WGS sequence"/>
</dbReference>
<organism evidence="6 7">
    <name type="scientific">Frankia canadensis</name>
    <dbReference type="NCBI Taxonomy" id="1836972"/>
    <lineage>
        <taxon>Bacteria</taxon>
        <taxon>Bacillati</taxon>
        <taxon>Actinomycetota</taxon>
        <taxon>Actinomycetes</taxon>
        <taxon>Frankiales</taxon>
        <taxon>Frankiaceae</taxon>
        <taxon>Frankia</taxon>
    </lineage>
</organism>
<name>A0A2I2L1K7_9ACTN</name>
<dbReference type="GO" id="GO:0003700">
    <property type="term" value="F:DNA-binding transcription factor activity"/>
    <property type="evidence" value="ECO:0007669"/>
    <property type="project" value="InterPro"/>
</dbReference>
<evidence type="ECO:0000256" key="2">
    <source>
        <dbReference type="ARBA" id="ARBA00023015"/>
    </source>
</evidence>
<evidence type="ECO:0000256" key="4">
    <source>
        <dbReference type="ARBA" id="ARBA00023163"/>
    </source>
</evidence>
<dbReference type="AlphaFoldDB" id="A0A2I2L1K7"/>
<keyword evidence="2" id="KW-0805">Transcription regulation</keyword>
<dbReference type="Gene3D" id="1.10.10.10">
    <property type="entry name" value="Winged helix-like DNA-binding domain superfamily/Winged helix DNA-binding domain"/>
    <property type="match status" value="1"/>
</dbReference>
<dbReference type="Pfam" id="PF03466">
    <property type="entry name" value="LysR_substrate"/>
    <property type="match status" value="1"/>
</dbReference>
<keyword evidence="3" id="KW-0238">DNA-binding</keyword>
<gene>
    <name evidence="6" type="ORF">FRACA_800006</name>
</gene>
<dbReference type="CDD" id="cd08414">
    <property type="entry name" value="PBP2_LTTR_aromatics_like"/>
    <property type="match status" value="1"/>
</dbReference>
<dbReference type="InterPro" id="IPR036388">
    <property type="entry name" value="WH-like_DNA-bd_sf"/>
</dbReference>
<dbReference type="GO" id="GO:0032993">
    <property type="term" value="C:protein-DNA complex"/>
    <property type="evidence" value="ECO:0007669"/>
    <property type="project" value="TreeGrafter"/>
</dbReference>
<dbReference type="Gene3D" id="3.40.190.10">
    <property type="entry name" value="Periplasmic binding protein-like II"/>
    <property type="match status" value="2"/>
</dbReference>
<dbReference type="PANTHER" id="PTHR30346">
    <property type="entry name" value="TRANSCRIPTIONAL DUAL REGULATOR HCAR-RELATED"/>
    <property type="match status" value="1"/>
</dbReference>